<dbReference type="PANTHER" id="PTHR19375">
    <property type="entry name" value="HEAT SHOCK PROTEIN 70KDA"/>
    <property type="match status" value="1"/>
</dbReference>
<keyword evidence="2 6" id="KW-0547">Nucleotide-binding</keyword>
<evidence type="ECO:0000256" key="3">
    <source>
        <dbReference type="ARBA" id="ARBA00022840"/>
    </source>
</evidence>
<evidence type="ECO:0000256" key="2">
    <source>
        <dbReference type="ARBA" id="ARBA00022741"/>
    </source>
</evidence>
<evidence type="ECO:0000256" key="6">
    <source>
        <dbReference type="RuleBase" id="RU003322"/>
    </source>
</evidence>
<feature type="region of interest" description="Disordered" evidence="7">
    <location>
        <begin position="482"/>
        <end position="503"/>
    </location>
</feature>
<keyword evidence="4" id="KW-0346">Stress response</keyword>
<organism evidence="8 9">
    <name type="scientific">Virgisporangium aurantiacum</name>
    <dbReference type="NCBI Taxonomy" id="175570"/>
    <lineage>
        <taxon>Bacteria</taxon>
        <taxon>Bacillati</taxon>
        <taxon>Actinomycetota</taxon>
        <taxon>Actinomycetes</taxon>
        <taxon>Micromonosporales</taxon>
        <taxon>Micromonosporaceae</taxon>
        <taxon>Virgisporangium</taxon>
    </lineage>
</organism>
<reference evidence="8" key="1">
    <citation type="submission" date="2021-01" db="EMBL/GenBank/DDBJ databases">
        <title>Whole genome shotgun sequence of Virgisporangium aurantiacum NBRC 16421.</title>
        <authorList>
            <person name="Komaki H."/>
            <person name="Tamura T."/>
        </authorList>
    </citation>
    <scope>NUCLEOTIDE SEQUENCE</scope>
    <source>
        <strain evidence="8">NBRC 16421</strain>
    </source>
</reference>
<feature type="compositionally biased region" description="Low complexity" evidence="7">
    <location>
        <begin position="404"/>
        <end position="421"/>
    </location>
</feature>
<dbReference type="Pfam" id="PF00012">
    <property type="entry name" value="HSP70"/>
    <property type="match status" value="1"/>
</dbReference>
<gene>
    <name evidence="8" type="ORF">Vau01_114640</name>
</gene>
<dbReference type="InterPro" id="IPR043129">
    <property type="entry name" value="ATPase_NBD"/>
</dbReference>
<evidence type="ECO:0000313" key="9">
    <source>
        <dbReference type="Proteomes" id="UP000612585"/>
    </source>
</evidence>
<proteinExistence type="inferred from homology"/>
<evidence type="ECO:0000256" key="7">
    <source>
        <dbReference type="SAM" id="MobiDB-lite"/>
    </source>
</evidence>
<dbReference type="SUPFAM" id="SSF53067">
    <property type="entry name" value="Actin-like ATPase domain"/>
    <property type="match status" value="2"/>
</dbReference>
<dbReference type="PROSITE" id="PS00329">
    <property type="entry name" value="HSP70_2"/>
    <property type="match status" value="1"/>
</dbReference>
<dbReference type="Proteomes" id="UP000612585">
    <property type="component" value="Unassembled WGS sequence"/>
</dbReference>
<evidence type="ECO:0000256" key="1">
    <source>
        <dbReference type="ARBA" id="ARBA00007381"/>
    </source>
</evidence>
<accession>A0A8J3ZJI1</accession>
<keyword evidence="3 6" id="KW-0067">ATP-binding</keyword>
<sequence length="571" mass="60445">MAVLGWPDGRVRPLLFGGSPVLPSGVHVDQGGRFLVGADAYRAARLDPARFEANPKRRIDQETLLLGDAEVRVVDLIGATLHLVATEATRIAGVPPGQVTVTYPVAWAGPRQAKLVAAAQAAGLGGVTLVPEPVAAATYFASRGAHGDLVVYDLGGGTCDVSIVRSSPDGLQVLESGGLDDLGGLDLDQMILEQIGAAVAPIAPTQWARLTAPGTQADRREAMILRDDVRNAKEALSRHPSVTVFVPLIDRDVVVSREAFERAAVDRLSPSADLTLAVIRRAGLDPANLAGLFLVGGSTRVPAVATLLHRRTGIAPTVLEQPELVVAEGALAPPAPIPHSAPPVSPPPPRSVTPQQAQLPPAPHRRRRMWTATAAVGLVAVVTAVVVLQAKLGDDGGRQPPPQTSQSQSQSQQPASKASVVASLPDPCTMAADLKQRHQFTAPTATSSPSKRSCEWHFIYEAGAGGLQIDLFLDTDAGSRGLFRSKRSPSPSSDEGSPEPISGLGDEAVLLREQMAELQQGTRLVIRDRNVLIEVMWYGYAPPDQDQRRFSFEQLRTDVVAVAREILSKLG</sequence>
<dbReference type="AlphaFoldDB" id="A0A8J3ZJI1"/>
<dbReference type="InterPro" id="IPR018181">
    <property type="entry name" value="Heat_shock_70_CS"/>
</dbReference>
<dbReference type="GO" id="GO:0140662">
    <property type="term" value="F:ATP-dependent protein folding chaperone"/>
    <property type="evidence" value="ECO:0007669"/>
    <property type="project" value="InterPro"/>
</dbReference>
<dbReference type="PROSITE" id="PS01036">
    <property type="entry name" value="HSP70_3"/>
    <property type="match status" value="1"/>
</dbReference>
<comment type="caution">
    <text evidence="8">The sequence shown here is derived from an EMBL/GenBank/DDBJ whole genome shotgun (WGS) entry which is preliminary data.</text>
</comment>
<dbReference type="InterPro" id="IPR013126">
    <property type="entry name" value="Hsp_70_fam"/>
</dbReference>
<evidence type="ECO:0008006" key="10">
    <source>
        <dbReference type="Google" id="ProtNLM"/>
    </source>
</evidence>
<dbReference type="EMBL" id="BOPG01000105">
    <property type="protein sequence ID" value="GIJ63948.1"/>
    <property type="molecule type" value="Genomic_DNA"/>
</dbReference>
<comment type="similarity">
    <text evidence="1 6">Belongs to the heat shock protein 70 family.</text>
</comment>
<dbReference type="Gene3D" id="3.90.640.10">
    <property type="entry name" value="Actin, Chain A, domain 4"/>
    <property type="match status" value="1"/>
</dbReference>
<evidence type="ECO:0000256" key="4">
    <source>
        <dbReference type="ARBA" id="ARBA00023016"/>
    </source>
</evidence>
<keyword evidence="9" id="KW-1185">Reference proteome</keyword>
<keyword evidence="5" id="KW-0143">Chaperone</keyword>
<protein>
    <recommendedName>
        <fullName evidence="10">Hsp70 protein</fullName>
    </recommendedName>
</protein>
<feature type="region of interest" description="Disordered" evidence="7">
    <location>
        <begin position="335"/>
        <end position="366"/>
    </location>
</feature>
<evidence type="ECO:0000256" key="5">
    <source>
        <dbReference type="ARBA" id="ARBA00023186"/>
    </source>
</evidence>
<name>A0A8J3ZJI1_9ACTN</name>
<feature type="region of interest" description="Disordered" evidence="7">
    <location>
        <begin position="393"/>
        <end position="421"/>
    </location>
</feature>
<dbReference type="GO" id="GO:0005524">
    <property type="term" value="F:ATP binding"/>
    <property type="evidence" value="ECO:0007669"/>
    <property type="project" value="UniProtKB-KW"/>
</dbReference>
<dbReference type="Gene3D" id="3.30.420.40">
    <property type="match status" value="2"/>
</dbReference>
<feature type="compositionally biased region" description="Pro residues" evidence="7">
    <location>
        <begin position="335"/>
        <end position="351"/>
    </location>
</feature>
<feature type="compositionally biased region" description="Low complexity" evidence="7">
    <location>
        <begin position="488"/>
        <end position="503"/>
    </location>
</feature>
<evidence type="ECO:0000313" key="8">
    <source>
        <dbReference type="EMBL" id="GIJ63948.1"/>
    </source>
</evidence>